<reference evidence="2" key="1">
    <citation type="journal article" date="2014" name="Environ. Microbiol.">
        <title>Comparative genomics of the marine bacterial genus Glaciecola reveals the high degree of genomic diversity and genomic characteristic for cold adaptation.</title>
        <authorList>
            <person name="Qin Q.L."/>
            <person name="Xie B.B."/>
            <person name="Yu Y."/>
            <person name="Shu Y.L."/>
            <person name="Rong J.C."/>
            <person name="Zhang Y.J."/>
            <person name="Zhao D.L."/>
            <person name="Chen X.L."/>
            <person name="Zhang X.Y."/>
            <person name="Chen B."/>
            <person name="Zhou B.C."/>
            <person name="Zhang Y.Z."/>
        </authorList>
    </citation>
    <scope>NUCLEOTIDE SEQUENCE [LARGE SCALE GENOMIC DNA]</scope>
    <source>
        <strain evidence="2">LMG 21857</strain>
    </source>
</reference>
<dbReference type="Proteomes" id="UP000006322">
    <property type="component" value="Unassembled WGS sequence"/>
</dbReference>
<dbReference type="EMBL" id="BAER01000087">
    <property type="protein sequence ID" value="GAC34030.1"/>
    <property type="molecule type" value="Genomic_DNA"/>
</dbReference>
<dbReference type="AlphaFoldDB" id="K7AFE0"/>
<organism evidence="1 2">
    <name type="scientific">Paraglaciecola polaris LMG 21857</name>
    <dbReference type="NCBI Taxonomy" id="1129793"/>
    <lineage>
        <taxon>Bacteria</taxon>
        <taxon>Pseudomonadati</taxon>
        <taxon>Pseudomonadota</taxon>
        <taxon>Gammaproteobacteria</taxon>
        <taxon>Alteromonadales</taxon>
        <taxon>Alteromonadaceae</taxon>
        <taxon>Paraglaciecola</taxon>
    </lineage>
</organism>
<gene>
    <name evidence="1" type="ORF">GPLA_3139</name>
</gene>
<sequence>MKNMLPTTIDDINQHRLTWQHFIESPHYQTSITNWALFMVAMMP</sequence>
<keyword evidence="2" id="KW-1185">Reference proteome</keyword>
<comment type="caution">
    <text evidence="1">The sequence shown here is derived from an EMBL/GenBank/DDBJ whole genome shotgun (WGS) entry which is preliminary data.</text>
</comment>
<evidence type="ECO:0000313" key="1">
    <source>
        <dbReference type="EMBL" id="GAC34030.1"/>
    </source>
</evidence>
<proteinExistence type="predicted"/>
<name>K7AFE0_9ALTE</name>
<protein>
    <submittedName>
        <fullName evidence="1">Uncharacterized protein</fullName>
    </submittedName>
</protein>
<evidence type="ECO:0000313" key="2">
    <source>
        <dbReference type="Proteomes" id="UP000006322"/>
    </source>
</evidence>
<accession>K7AFE0</accession>